<name>A0ABT2WF21_9BACI</name>
<gene>
    <name evidence="1" type="ORF">OEV82_07385</name>
</gene>
<dbReference type="RefSeq" id="WP_263061484.1">
    <property type="nucleotide sequence ID" value="NZ_JAOUSE010000017.1"/>
</dbReference>
<dbReference type="EMBL" id="JAOUSE010000017">
    <property type="protein sequence ID" value="MCU9594278.1"/>
    <property type="molecule type" value="Genomic_DNA"/>
</dbReference>
<accession>A0ABT2WF21</accession>
<evidence type="ECO:0000313" key="2">
    <source>
        <dbReference type="Proteomes" id="UP001208656"/>
    </source>
</evidence>
<keyword evidence="2" id="KW-1185">Reference proteome</keyword>
<dbReference type="Proteomes" id="UP001208656">
    <property type="component" value="Unassembled WGS sequence"/>
</dbReference>
<organism evidence="1 2">
    <name type="scientific">Pallidibacillus thermolactis</name>
    <dbReference type="NCBI Taxonomy" id="251051"/>
    <lineage>
        <taxon>Bacteria</taxon>
        <taxon>Bacillati</taxon>
        <taxon>Bacillota</taxon>
        <taxon>Bacilli</taxon>
        <taxon>Bacillales</taxon>
        <taxon>Bacillaceae</taxon>
        <taxon>Pallidibacillus</taxon>
    </lineage>
</organism>
<proteinExistence type="predicted"/>
<comment type="caution">
    <text evidence="1">The sequence shown here is derived from an EMBL/GenBank/DDBJ whole genome shotgun (WGS) entry which is preliminary data.</text>
</comment>
<protein>
    <recommendedName>
        <fullName evidence="3">Spo0E family sporulation regulatory protein-aspartic acid phosphatase</fullName>
    </recommendedName>
</protein>
<sequence>MEKEKELLLKELLLNTYEKVYTDADITVYDILDYLKMQLKKIMV</sequence>
<reference evidence="1 2" key="1">
    <citation type="submission" date="2022-10" db="EMBL/GenBank/DDBJ databases">
        <title>Description of Fervidibacillus gen. nov. in the family Fervidibacillaceae fam. nov. with two species, Fervidibacillus albus sp. nov., and Fervidibacillus halotolerans sp. nov., isolated from tidal flat sediments.</title>
        <authorList>
            <person name="Kwon K.K."/>
            <person name="Yang S.-H."/>
        </authorList>
    </citation>
    <scope>NUCLEOTIDE SEQUENCE [LARGE SCALE GENOMIC DNA]</scope>
    <source>
        <strain evidence="1 2">DSM 23332</strain>
    </source>
</reference>
<evidence type="ECO:0000313" key="1">
    <source>
        <dbReference type="EMBL" id="MCU9594278.1"/>
    </source>
</evidence>
<evidence type="ECO:0008006" key="3">
    <source>
        <dbReference type="Google" id="ProtNLM"/>
    </source>
</evidence>